<name>A0A9P6CFA8_9AGAR</name>
<protein>
    <submittedName>
        <fullName evidence="2">Uncharacterized protein</fullName>
    </submittedName>
</protein>
<proteinExistence type="predicted"/>
<accession>A0A9P6CFA8</accession>
<gene>
    <name evidence="2" type="ORF">BDZ94DRAFT_954067</name>
</gene>
<keyword evidence="3" id="KW-1185">Reference proteome</keyword>
<sequence>MLNKLDKLTDLKLKGFPGESNETPSSGISTLPTPDVNDEKWIDVHTFEWTAEDDRQNIEAPGAPRIRDLDSFTEGTGKGSFDSIPADVTNEFGEYILFPDSFSLGLLPEIDTDLFIAEWREGVGNAGTDVEAVTGNHLLVDTDIMDTVDALSDISLEYGVPEDTSEGPRITFNITTSSSNLMPVSVPCNTKRARSSTPDPARRMRRRSSSRLSVRSAISCFDLTAFPFLCPPGPVNPSTTLRAPPHSASVHITTIAPD</sequence>
<evidence type="ECO:0000313" key="3">
    <source>
        <dbReference type="Proteomes" id="UP000807353"/>
    </source>
</evidence>
<comment type="caution">
    <text evidence="2">The sequence shown here is derived from an EMBL/GenBank/DDBJ whole genome shotgun (WGS) entry which is preliminary data.</text>
</comment>
<reference evidence="2" key="1">
    <citation type="submission" date="2020-11" db="EMBL/GenBank/DDBJ databases">
        <authorList>
            <consortium name="DOE Joint Genome Institute"/>
            <person name="Ahrendt S."/>
            <person name="Riley R."/>
            <person name="Andreopoulos W."/>
            <person name="Labutti K."/>
            <person name="Pangilinan J."/>
            <person name="Ruiz-Duenas F.J."/>
            <person name="Barrasa J.M."/>
            <person name="Sanchez-Garcia M."/>
            <person name="Camarero S."/>
            <person name="Miyauchi S."/>
            <person name="Serrano A."/>
            <person name="Linde D."/>
            <person name="Babiker R."/>
            <person name="Drula E."/>
            <person name="Ayuso-Fernandez I."/>
            <person name="Pacheco R."/>
            <person name="Padilla G."/>
            <person name="Ferreira P."/>
            <person name="Barriuso J."/>
            <person name="Kellner H."/>
            <person name="Castanera R."/>
            <person name="Alfaro M."/>
            <person name="Ramirez L."/>
            <person name="Pisabarro A.G."/>
            <person name="Kuo A."/>
            <person name="Tritt A."/>
            <person name="Lipzen A."/>
            <person name="He G."/>
            <person name="Yan M."/>
            <person name="Ng V."/>
            <person name="Cullen D."/>
            <person name="Martin F."/>
            <person name="Rosso M.-N."/>
            <person name="Henrissat B."/>
            <person name="Hibbett D."/>
            <person name="Martinez A.T."/>
            <person name="Grigoriev I.V."/>
        </authorList>
    </citation>
    <scope>NUCLEOTIDE SEQUENCE</scope>
    <source>
        <strain evidence="2">CBS 247.69</strain>
    </source>
</reference>
<organism evidence="2 3">
    <name type="scientific">Collybia nuda</name>
    <dbReference type="NCBI Taxonomy" id="64659"/>
    <lineage>
        <taxon>Eukaryota</taxon>
        <taxon>Fungi</taxon>
        <taxon>Dikarya</taxon>
        <taxon>Basidiomycota</taxon>
        <taxon>Agaricomycotina</taxon>
        <taxon>Agaricomycetes</taxon>
        <taxon>Agaricomycetidae</taxon>
        <taxon>Agaricales</taxon>
        <taxon>Tricholomatineae</taxon>
        <taxon>Clitocybaceae</taxon>
        <taxon>Collybia</taxon>
    </lineage>
</organism>
<feature type="region of interest" description="Disordered" evidence="1">
    <location>
        <begin position="187"/>
        <end position="210"/>
    </location>
</feature>
<dbReference type="AlphaFoldDB" id="A0A9P6CFA8"/>
<dbReference type="OrthoDB" id="2903551at2759"/>
<feature type="region of interest" description="Disordered" evidence="1">
    <location>
        <begin position="13"/>
        <end position="35"/>
    </location>
</feature>
<dbReference type="EMBL" id="MU150306">
    <property type="protein sequence ID" value="KAF9460045.1"/>
    <property type="molecule type" value="Genomic_DNA"/>
</dbReference>
<evidence type="ECO:0000313" key="2">
    <source>
        <dbReference type="EMBL" id="KAF9460045.1"/>
    </source>
</evidence>
<evidence type="ECO:0000256" key="1">
    <source>
        <dbReference type="SAM" id="MobiDB-lite"/>
    </source>
</evidence>
<feature type="compositionally biased region" description="Polar residues" evidence="1">
    <location>
        <begin position="20"/>
        <end position="32"/>
    </location>
</feature>
<dbReference type="Proteomes" id="UP000807353">
    <property type="component" value="Unassembled WGS sequence"/>
</dbReference>